<sequence>MRKYFVNENFFDEWTPKMAYVLGFWFADGYMRHEKSYRISFCSNDYDILVLIRNCLGSNHNIVSQKKDDSKDLIIFSKKLYLKVSELGGKRHKSRTIIFPEVPDKFLPDFIRGYFDGDGSVFFVKYINTKNKKLRKELRSNFTSGSVDFLEKLQDILNKKLNLVKKKICGFNDGRSLKLGYGTYDTLKLLRFMYYPNYPVGMTRKARFLYNPKTQNFAKKYDHFLEMDEFNWKNSIRATFKT</sequence>
<name>A0A1G2IR07_9BACT</name>
<accession>A0A1G2IR07</accession>
<comment type="caution">
    <text evidence="2">The sequence shown here is derived from an EMBL/GenBank/DDBJ whole genome shotgun (WGS) entry which is preliminary data.</text>
</comment>
<evidence type="ECO:0000313" key="2">
    <source>
        <dbReference type="EMBL" id="OGZ77354.1"/>
    </source>
</evidence>
<dbReference type="InterPro" id="IPR004042">
    <property type="entry name" value="Intein_endonuc_central"/>
</dbReference>
<gene>
    <name evidence="2" type="ORF">A3G45_01490</name>
</gene>
<dbReference type="PRINTS" id="PR00379">
    <property type="entry name" value="INTEIN"/>
</dbReference>
<feature type="domain" description="DOD-type homing endonuclease" evidence="1">
    <location>
        <begin position="21"/>
        <end position="147"/>
    </location>
</feature>
<dbReference type="InterPro" id="IPR006142">
    <property type="entry name" value="INTEIN"/>
</dbReference>
<reference evidence="2 3" key="1">
    <citation type="journal article" date="2016" name="Nat. Commun.">
        <title>Thousands of microbial genomes shed light on interconnected biogeochemical processes in an aquifer system.</title>
        <authorList>
            <person name="Anantharaman K."/>
            <person name="Brown C.T."/>
            <person name="Hug L.A."/>
            <person name="Sharon I."/>
            <person name="Castelle C.J."/>
            <person name="Probst A.J."/>
            <person name="Thomas B.C."/>
            <person name="Singh A."/>
            <person name="Wilkins M.J."/>
            <person name="Karaoz U."/>
            <person name="Brodie E.L."/>
            <person name="Williams K.H."/>
            <person name="Hubbard S.S."/>
            <person name="Banfield J.F."/>
        </authorList>
    </citation>
    <scope>NUCLEOTIDE SEQUENCE [LARGE SCALE GENOMIC DNA]</scope>
</reference>
<proteinExistence type="predicted"/>
<protein>
    <recommendedName>
        <fullName evidence="1">DOD-type homing endonuclease domain-containing protein</fullName>
    </recommendedName>
</protein>
<dbReference type="PROSITE" id="PS50819">
    <property type="entry name" value="INTEIN_ENDONUCLEASE"/>
    <property type="match status" value="1"/>
</dbReference>
<dbReference type="GO" id="GO:0004519">
    <property type="term" value="F:endonuclease activity"/>
    <property type="evidence" value="ECO:0007669"/>
    <property type="project" value="InterPro"/>
</dbReference>
<dbReference type="InterPro" id="IPR027434">
    <property type="entry name" value="Homing_endonucl"/>
</dbReference>
<dbReference type="Gene3D" id="3.10.28.10">
    <property type="entry name" value="Homing endonucleases"/>
    <property type="match status" value="1"/>
</dbReference>
<dbReference type="GO" id="GO:0016539">
    <property type="term" value="P:intein-mediated protein splicing"/>
    <property type="evidence" value="ECO:0007669"/>
    <property type="project" value="InterPro"/>
</dbReference>
<dbReference type="Proteomes" id="UP000178632">
    <property type="component" value="Unassembled WGS sequence"/>
</dbReference>
<evidence type="ECO:0000313" key="3">
    <source>
        <dbReference type="Proteomes" id="UP000178632"/>
    </source>
</evidence>
<dbReference type="SUPFAM" id="SSF55608">
    <property type="entry name" value="Homing endonucleases"/>
    <property type="match status" value="2"/>
</dbReference>
<evidence type="ECO:0000259" key="1">
    <source>
        <dbReference type="PROSITE" id="PS50819"/>
    </source>
</evidence>
<organism evidence="2 3">
    <name type="scientific">Candidatus Staskawiczbacteria bacterium RIFCSPLOWO2_12_FULL_37_15</name>
    <dbReference type="NCBI Taxonomy" id="1802218"/>
    <lineage>
        <taxon>Bacteria</taxon>
        <taxon>Candidatus Staskawicziibacteriota</taxon>
    </lineage>
</organism>
<dbReference type="EMBL" id="MHPE01000011">
    <property type="protein sequence ID" value="OGZ77354.1"/>
    <property type="molecule type" value="Genomic_DNA"/>
</dbReference>
<dbReference type="AlphaFoldDB" id="A0A1G2IR07"/>